<dbReference type="Pfam" id="PF04273">
    <property type="entry name" value="BLH_phosphatase"/>
    <property type="match status" value="1"/>
</dbReference>
<dbReference type="InterPro" id="IPR029021">
    <property type="entry name" value="Prot-tyrosine_phosphatase-like"/>
</dbReference>
<dbReference type="EMBL" id="CP080590">
    <property type="protein sequence ID" value="QYO78632.1"/>
    <property type="molecule type" value="Genomic_DNA"/>
</dbReference>
<accession>A0ABX8WM42</accession>
<feature type="domain" description="Beta-lactamase hydrolase-like protein phosphatase-like" evidence="1">
    <location>
        <begin position="3"/>
        <end position="103"/>
    </location>
</feature>
<evidence type="ECO:0000313" key="2">
    <source>
        <dbReference type="EMBL" id="QYO78632.1"/>
    </source>
</evidence>
<evidence type="ECO:0000259" key="1">
    <source>
        <dbReference type="Pfam" id="PF04273"/>
    </source>
</evidence>
<dbReference type="Proteomes" id="UP000825799">
    <property type="component" value="Chromosome"/>
</dbReference>
<dbReference type="SUPFAM" id="SSF52799">
    <property type="entry name" value="(Phosphotyrosine protein) phosphatases II"/>
    <property type="match status" value="1"/>
</dbReference>
<keyword evidence="3" id="KW-1185">Reference proteome</keyword>
<reference evidence="2 3" key="1">
    <citation type="submission" date="2021-08" db="EMBL/GenBank/DDBJ databases">
        <title>Devosia salina sp. nov., isolated from the South China Sea sediment.</title>
        <authorList>
            <person name="Zhou Z."/>
        </authorList>
    </citation>
    <scope>NUCLEOTIDE SEQUENCE [LARGE SCALE GENOMIC DNA]</scope>
    <source>
        <strain evidence="2 3">SCS-3</strain>
    </source>
</reference>
<protein>
    <submittedName>
        <fullName evidence="2">TIGR01244 family phosphatase</fullName>
    </submittedName>
</protein>
<organism evidence="2 3">
    <name type="scientific">Devosia salina</name>
    <dbReference type="NCBI Taxonomy" id="2860336"/>
    <lineage>
        <taxon>Bacteria</taxon>
        <taxon>Pseudomonadati</taxon>
        <taxon>Pseudomonadota</taxon>
        <taxon>Alphaproteobacteria</taxon>
        <taxon>Hyphomicrobiales</taxon>
        <taxon>Devosiaceae</taxon>
        <taxon>Devosia</taxon>
    </lineage>
</organism>
<sequence length="108" mass="11711">MNVRKIDDNFAVTGQITPEQVKAVSEAGYKSIVCARPDNEEFGQPSFDEVARAAEAEGIQIVHIPVSGGLGEGQIIRFHDAWKQMPKPMLGYCRSGARAGSLHATLSR</sequence>
<evidence type="ECO:0000313" key="3">
    <source>
        <dbReference type="Proteomes" id="UP000825799"/>
    </source>
</evidence>
<name>A0ABX8WM42_9HYPH</name>
<dbReference type="Gene3D" id="3.90.190.10">
    <property type="entry name" value="Protein tyrosine phosphatase superfamily"/>
    <property type="match status" value="1"/>
</dbReference>
<proteinExistence type="predicted"/>
<dbReference type="RefSeq" id="WP_220307096.1">
    <property type="nucleotide sequence ID" value="NZ_CP080590.1"/>
</dbReference>
<gene>
    <name evidence="2" type="ORF">K1X15_08885</name>
</gene>
<dbReference type="InterPro" id="IPR005939">
    <property type="entry name" value="BLH_phosphatase-like"/>
</dbReference>